<evidence type="ECO:0000313" key="3">
    <source>
        <dbReference type="Proteomes" id="UP001516400"/>
    </source>
</evidence>
<name>A0ABD2MMI4_9CUCU</name>
<keyword evidence="3" id="KW-1185">Reference proteome</keyword>
<comment type="caution">
    <text evidence="2">The sequence shown here is derived from an EMBL/GenBank/DDBJ whole genome shotgun (WGS) entry which is preliminary data.</text>
</comment>
<proteinExistence type="predicted"/>
<reference evidence="2 3" key="1">
    <citation type="journal article" date="2021" name="BMC Biol.">
        <title>Horizontally acquired antibacterial genes associated with adaptive radiation of ladybird beetles.</title>
        <authorList>
            <person name="Li H.S."/>
            <person name="Tang X.F."/>
            <person name="Huang Y.H."/>
            <person name="Xu Z.Y."/>
            <person name="Chen M.L."/>
            <person name="Du X.Y."/>
            <person name="Qiu B.Y."/>
            <person name="Chen P.T."/>
            <person name="Zhang W."/>
            <person name="Slipinski A."/>
            <person name="Escalona H.E."/>
            <person name="Waterhouse R.M."/>
            <person name="Zwick A."/>
            <person name="Pang H."/>
        </authorList>
    </citation>
    <scope>NUCLEOTIDE SEQUENCE [LARGE SCALE GENOMIC DNA]</scope>
    <source>
        <strain evidence="2">SYSU2018</strain>
    </source>
</reference>
<protein>
    <submittedName>
        <fullName evidence="2">Uncharacterized protein</fullName>
    </submittedName>
</protein>
<accession>A0ABD2MMI4</accession>
<dbReference type="EMBL" id="JABFTP020000008">
    <property type="protein sequence ID" value="KAL3267624.1"/>
    <property type="molecule type" value="Genomic_DNA"/>
</dbReference>
<evidence type="ECO:0000256" key="1">
    <source>
        <dbReference type="SAM" id="MobiDB-lite"/>
    </source>
</evidence>
<dbReference type="AlphaFoldDB" id="A0ABD2MMI4"/>
<sequence>GSKSRNKVSVGEPAEGSLTCITYVLSNQRLTKKHSLRYPFDIHTHRRPTTQGYVRRFSRRPDVVGPESSDRLGSDDRNLQRERCPVDVKPKKLLRSTVVDLSPYPCRETCLRRKGGGRRPNGELVASRYLRILCAYCRGYLRSAWQRTIDAVTSIEKRRRPIADVSLEIVKILARDTRSSLLYDDSIPRCPGHAVVA</sequence>
<organism evidence="2 3">
    <name type="scientific">Cryptolaemus montrouzieri</name>
    <dbReference type="NCBI Taxonomy" id="559131"/>
    <lineage>
        <taxon>Eukaryota</taxon>
        <taxon>Metazoa</taxon>
        <taxon>Ecdysozoa</taxon>
        <taxon>Arthropoda</taxon>
        <taxon>Hexapoda</taxon>
        <taxon>Insecta</taxon>
        <taxon>Pterygota</taxon>
        <taxon>Neoptera</taxon>
        <taxon>Endopterygota</taxon>
        <taxon>Coleoptera</taxon>
        <taxon>Polyphaga</taxon>
        <taxon>Cucujiformia</taxon>
        <taxon>Coccinelloidea</taxon>
        <taxon>Coccinellidae</taxon>
        <taxon>Scymninae</taxon>
        <taxon>Scymnini</taxon>
        <taxon>Cryptolaemus</taxon>
    </lineage>
</organism>
<feature type="compositionally biased region" description="Basic and acidic residues" evidence="1">
    <location>
        <begin position="68"/>
        <end position="77"/>
    </location>
</feature>
<dbReference type="Proteomes" id="UP001516400">
    <property type="component" value="Unassembled WGS sequence"/>
</dbReference>
<feature type="non-terminal residue" evidence="2">
    <location>
        <position position="1"/>
    </location>
</feature>
<gene>
    <name evidence="2" type="ORF">HHI36_024115</name>
</gene>
<evidence type="ECO:0000313" key="2">
    <source>
        <dbReference type="EMBL" id="KAL3267624.1"/>
    </source>
</evidence>
<feature type="region of interest" description="Disordered" evidence="1">
    <location>
        <begin position="51"/>
        <end position="77"/>
    </location>
</feature>